<protein>
    <submittedName>
        <fullName evidence="1">Uncharacterized protein</fullName>
    </submittedName>
</protein>
<evidence type="ECO:0000313" key="1">
    <source>
        <dbReference type="EMBL" id="TFK63824.1"/>
    </source>
</evidence>
<organism evidence="1 2">
    <name type="scientific">Pluteus cervinus</name>
    <dbReference type="NCBI Taxonomy" id="181527"/>
    <lineage>
        <taxon>Eukaryota</taxon>
        <taxon>Fungi</taxon>
        <taxon>Dikarya</taxon>
        <taxon>Basidiomycota</taxon>
        <taxon>Agaricomycotina</taxon>
        <taxon>Agaricomycetes</taxon>
        <taxon>Agaricomycetidae</taxon>
        <taxon>Agaricales</taxon>
        <taxon>Pluteineae</taxon>
        <taxon>Pluteaceae</taxon>
        <taxon>Pluteus</taxon>
    </lineage>
</organism>
<sequence>MHFAPELVSLFFDYIIEDSSPAHMSSRLRTCSLVCQQWRDIAQPLLFSRFTLFRECYSNERLIKSLNSNPILPQYVRAIWMDDTWLDFEDFILLYVVLRGLTHLGILAQWPKAEVDHEEDIRRIFSIALSSPNLTCLFIQDCEFPLYLFYLCPALRELDVVDVWFSHFDEDHGKAILPDSVCSHSPRPQLLRFTIESDTGKMPILRWLMDSECAFDLSALRSFRAFDDSNDPRAQELTLDLVRFVGPSLEHLLIIPPGLYRVGDSADGGNLRSLQIDTDQGDYVNGIPPILNFLERLPHPEKLETFIATCLFNPKHIYEDYIEQGWGKVNSLLTGSSTRFSKFKEMVIKLETVRASTDYQGAESALRRVFPMMQEKGMLTIVKVRPDWRYPTRREPWICYGSENAS</sequence>
<dbReference type="Proteomes" id="UP000308600">
    <property type="component" value="Unassembled WGS sequence"/>
</dbReference>
<dbReference type="EMBL" id="ML208503">
    <property type="protein sequence ID" value="TFK63824.1"/>
    <property type="molecule type" value="Genomic_DNA"/>
</dbReference>
<reference evidence="1 2" key="1">
    <citation type="journal article" date="2019" name="Nat. Ecol. Evol.">
        <title>Megaphylogeny resolves global patterns of mushroom evolution.</title>
        <authorList>
            <person name="Varga T."/>
            <person name="Krizsan K."/>
            <person name="Foldi C."/>
            <person name="Dima B."/>
            <person name="Sanchez-Garcia M."/>
            <person name="Sanchez-Ramirez S."/>
            <person name="Szollosi G.J."/>
            <person name="Szarkandi J.G."/>
            <person name="Papp V."/>
            <person name="Albert L."/>
            <person name="Andreopoulos W."/>
            <person name="Angelini C."/>
            <person name="Antonin V."/>
            <person name="Barry K.W."/>
            <person name="Bougher N.L."/>
            <person name="Buchanan P."/>
            <person name="Buyck B."/>
            <person name="Bense V."/>
            <person name="Catcheside P."/>
            <person name="Chovatia M."/>
            <person name="Cooper J."/>
            <person name="Damon W."/>
            <person name="Desjardin D."/>
            <person name="Finy P."/>
            <person name="Geml J."/>
            <person name="Haridas S."/>
            <person name="Hughes K."/>
            <person name="Justo A."/>
            <person name="Karasinski D."/>
            <person name="Kautmanova I."/>
            <person name="Kiss B."/>
            <person name="Kocsube S."/>
            <person name="Kotiranta H."/>
            <person name="LaButti K.M."/>
            <person name="Lechner B.E."/>
            <person name="Liimatainen K."/>
            <person name="Lipzen A."/>
            <person name="Lukacs Z."/>
            <person name="Mihaltcheva S."/>
            <person name="Morgado L.N."/>
            <person name="Niskanen T."/>
            <person name="Noordeloos M.E."/>
            <person name="Ohm R.A."/>
            <person name="Ortiz-Santana B."/>
            <person name="Ovrebo C."/>
            <person name="Racz N."/>
            <person name="Riley R."/>
            <person name="Savchenko A."/>
            <person name="Shiryaev A."/>
            <person name="Soop K."/>
            <person name="Spirin V."/>
            <person name="Szebenyi C."/>
            <person name="Tomsovsky M."/>
            <person name="Tulloss R.E."/>
            <person name="Uehling J."/>
            <person name="Grigoriev I.V."/>
            <person name="Vagvolgyi C."/>
            <person name="Papp T."/>
            <person name="Martin F.M."/>
            <person name="Miettinen O."/>
            <person name="Hibbett D.S."/>
            <person name="Nagy L.G."/>
        </authorList>
    </citation>
    <scope>NUCLEOTIDE SEQUENCE [LARGE SCALE GENOMIC DNA]</scope>
    <source>
        <strain evidence="1 2">NL-1719</strain>
    </source>
</reference>
<proteinExistence type="predicted"/>
<evidence type="ECO:0000313" key="2">
    <source>
        <dbReference type="Proteomes" id="UP000308600"/>
    </source>
</evidence>
<accession>A0ACD3AEM0</accession>
<gene>
    <name evidence="1" type="ORF">BDN72DRAFT_847249</name>
</gene>
<name>A0ACD3AEM0_9AGAR</name>
<keyword evidence="2" id="KW-1185">Reference proteome</keyword>